<dbReference type="InterPro" id="IPR011330">
    <property type="entry name" value="Glyco_hydro/deAcase_b/a-brl"/>
</dbReference>
<feature type="domain" description="Glycosyl transferase family 1" evidence="4">
    <location>
        <begin position="651"/>
        <end position="811"/>
    </location>
</feature>
<reference evidence="9" key="1">
    <citation type="submission" date="2016-10" db="EMBL/GenBank/DDBJ databases">
        <authorList>
            <person name="Varghese N."/>
            <person name="Submissions S."/>
        </authorList>
    </citation>
    <scope>NUCLEOTIDE SEQUENCE [LARGE SCALE GENOMIC DNA]</scope>
    <source>
        <strain evidence="9">DSM 45789</strain>
    </source>
</reference>
<dbReference type="Gene3D" id="3.20.110.10">
    <property type="entry name" value="Glycoside hydrolase 38, N terminal domain"/>
    <property type="match status" value="1"/>
</dbReference>
<dbReference type="AlphaFoldDB" id="A0A1I6TZK8"/>
<evidence type="ECO:0000256" key="3">
    <source>
        <dbReference type="RuleBase" id="RU361196"/>
    </source>
</evidence>
<accession>A0A1I6TZK8</accession>
<feature type="domain" description="Glycosyltransferase subfamily 4-like N-terminal" evidence="7">
    <location>
        <begin position="460"/>
        <end position="634"/>
    </location>
</feature>
<keyword evidence="8" id="KW-0808">Transferase</keyword>
<dbReference type="InterPro" id="IPR028098">
    <property type="entry name" value="Glyco_trans_4-like_N"/>
</dbReference>
<feature type="domain" description="1,4-alpha-glucan branching enzyme C-terminal" evidence="6">
    <location>
        <begin position="333"/>
        <end position="426"/>
    </location>
</feature>
<evidence type="ECO:0000259" key="7">
    <source>
        <dbReference type="Pfam" id="PF13439"/>
    </source>
</evidence>
<evidence type="ECO:0000259" key="6">
    <source>
        <dbReference type="Pfam" id="PF09210"/>
    </source>
</evidence>
<dbReference type="Gene3D" id="1.20.1430.10">
    <property type="entry name" value="Families 57/38 glycoside transferase, middle domain"/>
    <property type="match status" value="1"/>
</dbReference>
<dbReference type="PANTHER" id="PTHR45947:SF3">
    <property type="entry name" value="SULFOQUINOVOSYL TRANSFERASE SQD2"/>
    <property type="match status" value="1"/>
</dbReference>
<feature type="domain" description="Glycoside hydrolase family 57 N-terminal" evidence="5">
    <location>
        <begin position="59"/>
        <end position="236"/>
    </location>
</feature>
<dbReference type="OrthoDB" id="9803279at2"/>
<evidence type="ECO:0000256" key="2">
    <source>
        <dbReference type="ARBA" id="ARBA00023277"/>
    </source>
</evidence>
<organism evidence="8 9">
    <name type="scientific">Marininema halotolerans</name>
    <dbReference type="NCBI Taxonomy" id="1155944"/>
    <lineage>
        <taxon>Bacteria</taxon>
        <taxon>Bacillati</taxon>
        <taxon>Bacillota</taxon>
        <taxon>Bacilli</taxon>
        <taxon>Bacillales</taxon>
        <taxon>Thermoactinomycetaceae</taxon>
        <taxon>Marininema</taxon>
    </lineage>
</organism>
<proteinExistence type="inferred from homology"/>
<dbReference type="InterPro" id="IPR028995">
    <property type="entry name" value="Glyco_hydro_57/38_cen_sf"/>
</dbReference>
<protein>
    <submittedName>
        <fullName evidence="8">Glycosyltransferase involved in cell wall bisynthesis</fullName>
    </submittedName>
</protein>
<dbReference type="GO" id="GO:0005975">
    <property type="term" value="P:carbohydrate metabolic process"/>
    <property type="evidence" value="ECO:0007669"/>
    <property type="project" value="InterPro"/>
</dbReference>
<evidence type="ECO:0000313" key="8">
    <source>
        <dbReference type="EMBL" id="SFS94467.1"/>
    </source>
</evidence>
<dbReference type="SUPFAM" id="SSF88713">
    <property type="entry name" value="Glycoside hydrolase/deacetylase"/>
    <property type="match status" value="1"/>
</dbReference>
<dbReference type="Gene3D" id="3.40.50.2000">
    <property type="entry name" value="Glycogen Phosphorylase B"/>
    <property type="match status" value="2"/>
</dbReference>
<dbReference type="Pfam" id="PF09210">
    <property type="entry name" value="BE_C"/>
    <property type="match status" value="1"/>
</dbReference>
<gene>
    <name evidence="8" type="ORF">SAMN05444972_11238</name>
</gene>
<dbReference type="Pfam" id="PF03065">
    <property type="entry name" value="Glyco_hydro_57"/>
    <property type="match status" value="1"/>
</dbReference>
<dbReference type="InterPro" id="IPR050194">
    <property type="entry name" value="Glycosyltransferase_grp1"/>
</dbReference>
<dbReference type="GO" id="GO:0016757">
    <property type="term" value="F:glycosyltransferase activity"/>
    <property type="evidence" value="ECO:0007669"/>
    <property type="project" value="InterPro"/>
</dbReference>
<keyword evidence="2 3" id="KW-0119">Carbohydrate metabolism</keyword>
<dbReference type="CDD" id="cd03801">
    <property type="entry name" value="GT4_PimA-like"/>
    <property type="match status" value="1"/>
</dbReference>
<dbReference type="PANTHER" id="PTHR45947">
    <property type="entry name" value="SULFOQUINOVOSYL TRANSFERASE SQD2"/>
    <property type="match status" value="1"/>
</dbReference>
<keyword evidence="9" id="KW-1185">Reference proteome</keyword>
<evidence type="ECO:0000259" key="4">
    <source>
        <dbReference type="Pfam" id="PF00534"/>
    </source>
</evidence>
<sequence length="838" mass="95960">MECNVYFMFVNPISKLRQWGVRMKEPTISLMVRPTHTMDSSSWSHHSLLLQYRNLLTTIHAFSQNHQPIHLCIPIPHLIRFAEPAFQRDCLTFIENKAAVDSRFSELDDQLKQMKGQFHTALHHFQRTGEVEILPSLAVPSFLPFIQHKTIIQANIELAIEVYQRTFGIRPKGFMLEGSGYHPVVNSILNEWGIRYFIVDSQTLLQATPSPPHNIYAPIQTSHQLAVFAIDEPASQQMKNLLERPHDEHVQLNFNAPTTLDTPLHLIQLAIDANPSHTQTLSQLTTTLSPYPMTTLSNVLDTTPSMDQVTLPPCSQEAWLNKHNDWIYPQLFSAESKLLQLIQDNPTPRPPIAESLKEAIGELLLSQCSEWALAMNHEDTREQGHRHYQYHYQRFLQWYDSMQPHTSIEMPTSDVTQSGLFQWINLEAISSQNQNGTNMSLKKSKHCVLMLSWEYPPRGVGGLSVAVHELARHLVLHDIEVHVITSMAEYAPKYEQMKGVHVHRVDTYFYSNEGDFFNWIFHLNLEMVDEMERLYQEGLRPDIVHVHDWLVYFATDNIKKTYQLPIIVSFHGLQQPRNQISKLPGYEEIHNYEEKLSQIADHVITCSQSMKVDLQQILAIPPSKISVVLNGIDLTPARQITPDLASLRQQYAPGDDQIVLFVGRLVAEKGVQLLLSAAPAILEQYPRVRFLIAGTGYLEQALKEQAKELGITEQVSFLGFIPDQLRDELYCLADICVFPSLFEPFGIVALEAMSFKTPIIVSRIGGLAEIITHHENGLIMENNDVESLVTQLQWMIQYPDRAKCLAEQAYKDLAVHYDWSHLASQSLTIYQKRLENEK</sequence>
<dbReference type="Pfam" id="PF13439">
    <property type="entry name" value="Glyco_transf_4"/>
    <property type="match status" value="1"/>
</dbReference>
<evidence type="ECO:0000259" key="5">
    <source>
        <dbReference type="Pfam" id="PF03065"/>
    </source>
</evidence>
<dbReference type="Pfam" id="PF00534">
    <property type="entry name" value="Glycos_transf_1"/>
    <property type="match status" value="1"/>
</dbReference>
<dbReference type="InterPro" id="IPR001296">
    <property type="entry name" value="Glyco_trans_1"/>
</dbReference>
<dbReference type="SUPFAM" id="SSF88688">
    <property type="entry name" value="Families 57/38 glycoside transferase middle domain"/>
    <property type="match status" value="1"/>
</dbReference>
<dbReference type="InterPro" id="IPR027291">
    <property type="entry name" value="Glyco_hydro_38_N_sf"/>
</dbReference>
<dbReference type="InterPro" id="IPR037090">
    <property type="entry name" value="57_glycoside_trans_central"/>
</dbReference>
<dbReference type="Proteomes" id="UP000198660">
    <property type="component" value="Unassembled WGS sequence"/>
</dbReference>
<comment type="similarity">
    <text evidence="1 3">Belongs to the glycosyl hydrolase 57 family.</text>
</comment>
<dbReference type="EMBL" id="FPAA01000012">
    <property type="protein sequence ID" value="SFS94467.1"/>
    <property type="molecule type" value="Genomic_DNA"/>
</dbReference>
<evidence type="ECO:0000313" key="9">
    <source>
        <dbReference type="Proteomes" id="UP000198660"/>
    </source>
</evidence>
<dbReference type="InterPro" id="IPR004300">
    <property type="entry name" value="Glyco_hydro_57_N"/>
</dbReference>
<dbReference type="InterPro" id="IPR015293">
    <property type="entry name" value="BE_C"/>
</dbReference>
<evidence type="ECO:0000256" key="1">
    <source>
        <dbReference type="ARBA" id="ARBA00006821"/>
    </source>
</evidence>
<name>A0A1I6TZK8_9BACL</name>
<dbReference type="SUPFAM" id="SSF53756">
    <property type="entry name" value="UDP-Glycosyltransferase/glycogen phosphorylase"/>
    <property type="match status" value="1"/>
</dbReference>